<evidence type="ECO:0000313" key="4">
    <source>
        <dbReference type="Proteomes" id="UP000012960"/>
    </source>
</evidence>
<evidence type="ECO:0000313" key="3">
    <source>
        <dbReference type="EnsemblPlants" id="Ma11_p21260.1"/>
    </source>
</evidence>
<gene>
    <name evidence="2" type="ORF">GSMUA_03840.1</name>
</gene>
<dbReference type="Gramene" id="Ma11_t21260.1">
    <property type="protein sequence ID" value="Ma11_p21260.1"/>
    <property type="gene ID" value="Ma11_g21260"/>
</dbReference>
<dbReference type="AlphaFoldDB" id="A0A804LA89"/>
<dbReference type="InParanoid" id="A0A804LA89"/>
<accession>A0A804LA89</accession>
<evidence type="ECO:0000256" key="1">
    <source>
        <dbReference type="SAM" id="SignalP"/>
    </source>
</evidence>
<protein>
    <submittedName>
        <fullName evidence="2">(wild Malaysian banana) hypothetical protein</fullName>
    </submittedName>
</protein>
<dbReference type="EnsemblPlants" id="Ma11_t21260.1">
    <property type="protein sequence ID" value="Ma11_p21260.1"/>
    <property type="gene ID" value="Ma11_g21260"/>
</dbReference>
<proteinExistence type="predicted"/>
<feature type="chain" id="PRO_5036407964" evidence="1">
    <location>
        <begin position="18"/>
        <end position="87"/>
    </location>
</feature>
<feature type="signal peptide" evidence="1">
    <location>
        <begin position="1"/>
        <end position="17"/>
    </location>
</feature>
<organism evidence="3 4">
    <name type="scientific">Musa acuminata subsp. malaccensis</name>
    <name type="common">Wild banana</name>
    <name type="synonym">Musa malaccensis</name>
    <dbReference type="NCBI Taxonomy" id="214687"/>
    <lineage>
        <taxon>Eukaryota</taxon>
        <taxon>Viridiplantae</taxon>
        <taxon>Streptophyta</taxon>
        <taxon>Embryophyta</taxon>
        <taxon>Tracheophyta</taxon>
        <taxon>Spermatophyta</taxon>
        <taxon>Magnoliopsida</taxon>
        <taxon>Liliopsida</taxon>
        <taxon>Zingiberales</taxon>
        <taxon>Musaceae</taxon>
        <taxon>Musa</taxon>
    </lineage>
</organism>
<dbReference type="EMBL" id="HG996475">
    <property type="protein sequence ID" value="CAG1865244.1"/>
    <property type="molecule type" value="Genomic_DNA"/>
</dbReference>
<reference evidence="2" key="1">
    <citation type="submission" date="2021-03" db="EMBL/GenBank/DDBJ databases">
        <authorList>
            <consortium name="Genoscope - CEA"/>
            <person name="William W."/>
        </authorList>
    </citation>
    <scope>NUCLEOTIDE SEQUENCE</scope>
    <source>
        <strain evidence="2">Doubled-haploid Pahang</strain>
    </source>
</reference>
<evidence type="ECO:0000313" key="2">
    <source>
        <dbReference type="EMBL" id="CAG1865244.1"/>
    </source>
</evidence>
<reference evidence="3" key="2">
    <citation type="submission" date="2021-05" db="UniProtKB">
        <authorList>
            <consortium name="EnsemblPlants"/>
        </authorList>
    </citation>
    <scope>IDENTIFICATION</scope>
    <source>
        <strain evidence="3">subsp. malaccensis</strain>
    </source>
</reference>
<dbReference type="Proteomes" id="UP000012960">
    <property type="component" value="Unplaced"/>
</dbReference>
<keyword evidence="4" id="KW-1185">Reference proteome</keyword>
<name>A0A804LA89_MUSAM</name>
<sequence length="87" mass="9726">MALFTTFVTTLILVLNGCPELGPVGSYLASSGFSTTSSVLVIKQHLPDTPRHETHSAFCFVCRVCRARRTACLLQWHVDKREQRMTS</sequence>
<keyword evidence="1" id="KW-0732">Signal</keyword>